<evidence type="ECO:0000313" key="9">
    <source>
        <dbReference type="Proteomes" id="UP000267029"/>
    </source>
</evidence>
<dbReference type="Pfam" id="PF00254">
    <property type="entry name" value="FKBP_C"/>
    <property type="match status" value="1"/>
</dbReference>
<dbReference type="PANTHER" id="PTHR45779">
    <property type="entry name" value="PEPTIDYLPROLYL ISOMERASE"/>
    <property type="match status" value="1"/>
</dbReference>
<keyword evidence="6" id="KW-0732">Signal</keyword>
<gene>
    <name evidence="8" type="ORF">MCOS_LOCUS8976</name>
</gene>
<comment type="catalytic activity">
    <reaction evidence="1 5">
        <text>[protein]-peptidylproline (omega=180) = [protein]-peptidylproline (omega=0)</text>
        <dbReference type="Rhea" id="RHEA:16237"/>
        <dbReference type="Rhea" id="RHEA-COMP:10747"/>
        <dbReference type="Rhea" id="RHEA-COMP:10748"/>
        <dbReference type="ChEBI" id="CHEBI:83833"/>
        <dbReference type="ChEBI" id="CHEBI:83834"/>
        <dbReference type="EC" id="5.2.1.8"/>
    </reaction>
</comment>
<evidence type="ECO:0000256" key="5">
    <source>
        <dbReference type="PROSITE-ProRule" id="PRU00277"/>
    </source>
</evidence>
<evidence type="ECO:0000259" key="7">
    <source>
        <dbReference type="PROSITE" id="PS50059"/>
    </source>
</evidence>
<feature type="chain" id="PRO_5043132381" description="peptidylprolyl isomerase" evidence="6">
    <location>
        <begin position="20"/>
        <end position="137"/>
    </location>
</feature>
<reference evidence="10" key="2">
    <citation type="submission" date="2019-11" db="UniProtKB">
        <authorList>
            <consortium name="WormBaseParasite"/>
        </authorList>
    </citation>
    <scope>IDENTIFICATION</scope>
</reference>
<dbReference type="AlphaFoldDB" id="A0A0R3UMJ7"/>
<organism evidence="8 9">
    <name type="scientific">Mesocestoides corti</name>
    <name type="common">Flatworm</name>
    <dbReference type="NCBI Taxonomy" id="53468"/>
    <lineage>
        <taxon>Eukaryota</taxon>
        <taxon>Metazoa</taxon>
        <taxon>Spiralia</taxon>
        <taxon>Lophotrochozoa</taxon>
        <taxon>Platyhelminthes</taxon>
        <taxon>Cestoda</taxon>
        <taxon>Eucestoda</taxon>
        <taxon>Cyclophyllidea</taxon>
        <taxon>Mesocestoididae</taxon>
        <taxon>Mesocestoides</taxon>
    </lineage>
</organism>
<protein>
    <recommendedName>
        <fullName evidence="2 5">peptidylprolyl isomerase</fullName>
        <ecNumber evidence="2 5">5.2.1.8</ecNumber>
    </recommendedName>
</protein>
<evidence type="ECO:0000256" key="1">
    <source>
        <dbReference type="ARBA" id="ARBA00000971"/>
    </source>
</evidence>
<feature type="signal peptide" evidence="6">
    <location>
        <begin position="1"/>
        <end position="19"/>
    </location>
</feature>
<evidence type="ECO:0000313" key="8">
    <source>
        <dbReference type="EMBL" id="VDD82973.1"/>
    </source>
</evidence>
<dbReference type="PROSITE" id="PS50059">
    <property type="entry name" value="FKBP_PPIASE"/>
    <property type="match status" value="1"/>
</dbReference>
<keyword evidence="9" id="KW-1185">Reference proteome</keyword>
<dbReference type="GO" id="GO:0003755">
    <property type="term" value="F:peptidyl-prolyl cis-trans isomerase activity"/>
    <property type="evidence" value="ECO:0007669"/>
    <property type="project" value="UniProtKB-KW"/>
</dbReference>
<dbReference type="EMBL" id="UXSR01005613">
    <property type="protein sequence ID" value="VDD82973.1"/>
    <property type="molecule type" value="Genomic_DNA"/>
</dbReference>
<dbReference type="InterPro" id="IPR044609">
    <property type="entry name" value="FKBP2/11"/>
</dbReference>
<dbReference type="STRING" id="53468.A0A0R3UMJ7"/>
<name>A0A0R3UMJ7_MESCO</name>
<evidence type="ECO:0000256" key="4">
    <source>
        <dbReference type="ARBA" id="ARBA00023235"/>
    </source>
</evidence>
<dbReference type="Gene3D" id="3.10.50.40">
    <property type="match status" value="1"/>
</dbReference>
<proteinExistence type="predicted"/>
<reference evidence="8 9" key="1">
    <citation type="submission" date="2018-10" db="EMBL/GenBank/DDBJ databases">
        <authorList>
            <consortium name="Pathogen Informatics"/>
        </authorList>
    </citation>
    <scope>NUCLEOTIDE SEQUENCE [LARGE SCALE GENOMIC DNA]</scope>
</reference>
<dbReference type="OrthoDB" id="77911at2759"/>
<evidence type="ECO:0000256" key="3">
    <source>
        <dbReference type="ARBA" id="ARBA00023110"/>
    </source>
</evidence>
<sequence length="137" mass="15114">MSSSLSVLFLVIVFYGSSAVGAKLAELGVEIRYVPCERFVVKGDFVHVYYTGRLYETKEEFDSNVGGEPLGITVGAGQVIAGWEKGLIGTCEGEQRRLLIPSEMAYGSRGYSNLIPPNSDLEFDIELVRIDKRNDEL</sequence>
<evidence type="ECO:0000256" key="6">
    <source>
        <dbReference type="SAM" id="SignalP"/>
    </source>
</evidence>
<dbReference type="WBParaSite" id="MCU_007396-RA">
    <property type="protein sequence ID" value="MCU_007396-RA"/>
    <property type="gene ID" value="MCU_007396"/>
</dbReference>
<feature type="domain" description="PPIase FKBP-type" evidence="7">
    <location>
        <begin position="43"/>
        <end position="131"/>
    </location>
</feature>
<keyword evidence="4 5" id="KW-0413">Isomerase</keyword>
<dbReference type="GO" id="GO:0005783">
    <property type="term" value="C:endoplasmic reticulum"/>
    <property type="evidence" value="ECO:0007669"/>
    <property type="project" value="TreeGrafter"/>
</dbReference>
<dbReference type="InterPro" id="IPR001179">
    <property type="entry name" value="PPIase_FKBP_dom"/>
</dbReference>
<accession>A0A0R3UMJ7</accession>
<evidence type="ECO:0000313" key="10">
    <source>
        <dbReference type="WBParaSite" id="MCU_007396-RA"/>
    </source>
</evidence>
<dbReference type="Proteomes" id="UP000267029">
    <property type="component" value="Unassembled WGS sequence"/>
</dbReference>
<dbReference type="InterPro" id="IPR046357">
    <property type="entry name" value="PPIase_dom_sf"/>
</dbReference>
<dbReference type="EC" id="5.2.1.8" evidence="2 5"/>
<keyword evidence="3 5" id="KW-0697">Rotamase</keyword>
<dbReference type="SUPFAM" id="SSF54534">
    <property type="entry name" value="FKBP-like"/>
    <property type="match status" value="1"/>
</dbReference>
<evidence type="ECO:0000256" key="2">
    <source>
        <dbReference type="ARBA" id="ARBA00013194"/>
    </source>
</evidence>
<dbReference type="PANTHER" id="PTHR45779:SF7">
    <property type="entry name" value="PEPTIDYLPROLYL ISOMERASE"/>
    <property type="match status" value="1"/>
</dbReference>